<dbReference type="AlphaFoldDB" id="A0AA94HUJ1"/>
<gene>
    <name evidence="2" type="ORF">SAMN02910291_02435</name>
</gene>
<feature type="region of interest" description="Disordered" evidence="1">
    <location>
        <begin position="221"/>
        <end position="256"/>
    </location>
</feature>
<protein>
    <submittedName>
        <fullName evidence="2">RepB DNA-primase</fullName>
    </submittedName>
</protein>
<evidence type="ECO:0000256" key="1">
    <source>
        <dbReference type="SAM" id="MobiDB-lite"/>
    </source>
</evidence>
<dbReference type="EMBL" id="FPIW01000061">
    <property type="protein sequence ID" value="SFW67451.1"/>
    <property type="molecule type" value="Genomic_DNA"/>
</dbReference>
<proteinExistence type="predicted"/>
<dbReference type="Proteomes" id="UP000182680">
    <property type="component" value="Unassembled WGS sequence"/>
</dbReference>
<feature type="region of interest" description="Disordered" evidence="1">
    <location>
        <begin position="327"/>
        <end position="370"/>
    </location>
</feature>
<feature type="compositionally biased region" description="Low complexity" evidence="1">
    <location>
        <begin position="336"/>
        <end position="360"/>
    </location>
</feature>
<comment type="caution">
    <text evidence="2">The sequence shown here is derived from an EMBL/GenBank/DDBJ whole genome shotgun (WGS) entry which is preliminary data.</text>
</comment>
<organism evidence="2 3">
    <name type="scientific">Desulfovibrio desulfuricans</name>
    <dbReference type="NCBI Taxonomy" id="876"/>
    <lineage>
        <taxon>Bacteria</taxon>
        <taxon>Pseudomonadati</taxon>
        <taxon>Thermodesulfobacteriota</taxon>
        <taxon>Desulfovibrionia</taxon>
        <taxon>Desulfovibrionales</taxon>
        <taxon>Desulfovibrionaceae</taxon>
        <taxon>Desulfovibrio</taxon>
    </lineage>
</organism>
<dbReference type="Gene3D" id="3.30.70.1790">
    <property type="entry name" value="RepB DNA-primase, N-terminal domain"/>
    <property type="match status" value="1"/>
</dbReference>
<evidence type="ECO:0000313" key="3">
    <source>
        <dbReference type="Proteomes" id="UP000182680"/>
    </source>
</evidence>
<dbReference type="RefSeq" id="WP_072312363.1">
    <property type="nucleotide sequence ID" value="NZ_FPIW01000061.1"/>
</dbReference>
<name>A0AA94HUJ1_DESDE</name>
<evidence type="ECO:0000313" key="2">
    <source>
        <dbReference type="EMBL" id="SFW67451.1"/>
    </source>
</evidence>
<accession>A0AA94HUJ1</accession>
<sequence>MSKMIKFSEMTVISKAEVAARKAKEAQERAMKETYTENEYPQEFQRFESFLKALDADSVKLSITGKDGQTEEHTFSAREAQGQAWRLLAARDAGAMVKVEPEAREHKFVVVSGLTEASLAAMKADGHMPALTTETAAGRFQSVFKVRAGAEGEIQKIRETLQGRYGNGQQEGIVVPGFYGNTLDRIPRIVSCNESAPVLGPERMAERLQEQEPAYAKAFKEEQERMAGEKKRKEEEEGPEQGKKKEEPEHGQEQAPGLGIFNMLKKLIMFIVHVVKEGFDYAVRNVRMPHNVGFSVKETKEAPPYWRDKSQWPQAELEQNPAFSVEQKAAAEQKAEAPAQEQQVQEVKAQAQAEVQAQEAKAAKARRRGR</sequence>
<feature type="compositionally biased region" description="Basic and acidic residues" evidence="1">
    <location>
        <begin position="221"/>
        <end position="252"/>
    </location>
</feature>
<reference evidence="3" key="1">
    <citation type="submission" date="2016-11" db="EMBL/GenBank/DDBJ databases">
        <authorList>
            <person name="Jaros S."/>
            <person name="Januszkiewicz K."/>
            <person name="Wedrychowicz H."/>
        </authorList>
    </citation>
    <scope>NUCLEOTIDE SEQUENCE [LARGE SCALE GENOMIC DNA]</scope>
    <source>
        <strain evidence="3">DSM 7057</strain>
    </source>
</reference>